<organism evidence="2 3">
    <name type="scientific">Fusarium equiseti</name>
    <name type="common">Fusarium scirpi</name>
    <dbReference type="NCBI Taxonomy" id="61235"/>
    <lineage>
        <taxon>Eukaryota</taxon>
        <taxon>Fungi</taxon>
        <taxon>Dikarya</taxon>
        <taxon>Ascomycota</taxon>
        <taxon>Pezizomycotina</taxon>
        <taxon>Sordariomycetes</taxon>
        <taxon>Hypocreomycetidae</taxon>
        <taxon>Hypocreales</taxon>
        <taxon>Nectriaceae</taxon>
        <taxon>Fusarium</taxon>
        <taxon>Fusarium incarnatum-equiseti species complex</taxon>
    </lineage>
</organism>
<name>A0A8J2ISH1_FUSEQ</name>
<dbReference type="EMBL" id="CAJSTJ010000149">
    <property type="protein sequence ID" value="CAG7562377.1"/>
    <property type="molecule type" value="Genomic_DNA"/>
</dbReference>
<comment type="caution">
    <text evidence="2">The sequence shown here is derived from an EMBL/GenBank/DDBJ whole genome shotgun (WGS) entry which is preliminary data.</text>
</comment>
<dbReference type="InterPro" id="IPR008030">
    <property type="entry name" value="NmrA-like"/>
</dbReference>
<evidence type="ECO:0000313" key="2">
    <source>
        <dbReference type="EMBL" id="CAG7562377.1"/>
    </source>
</evidence>
<feature type="domain" description="NmrA-like" evidence="1">
    <location>
        <begin position="4"/>
        <end position="153"/>
    </location>
</feature>
<sequence length="161" mass="17691">MVFKAAQGCKAVFLHTFSFPGLEATRAKTVIEACEKVGVMSIVASTSIFTAKQHFWHTDSIKSTVLELHQYQLSKYEVEGIVRGSGLQSYTIFLPVMLHFDFYLPPVFEKLPRLPTCGELDDPLTDGTKLPFIDVNDLGKYVGAALLDRARFGGAGGLSSK</sequence>
<gene>
    <name evidence="2" type="ORF">FEQUK3_LOCUS8139</name>
</gene>
<evidence type="ECO:0000313" key="3">
    <source>
        <dbReference type="Proteomes" id="UP000693738"/>
    </source>
</evidence>
<dbReference type="AlphaFoldDB" id="A0A8J2ISH1"/>
<evidence type="ECO:0000259" key="1">
    <source>
        <dbReference type="Pfam" id="PF05368"/>
    </source>
</evidence>
<reference evidence="2" key="1">
    <citation type="submission" date="2021-05" db="EMBL/GenBank/DDBJ databases">
        <authorList>
            <person name="Khan N."/>
        </authorList>
    </citation>
    <scope>NUCLEOTIDE SEQUENCE</scope>
</reference>
<dbReference type="Pfam" id="PF05368">
    <property type="entry name" value="NmrA"/>
    <property type="match status" value="1"/>
</dbReference>
<proteinExistence type="predicted"/>
<accession>A0A8J2ISH1</accession>
<dbReference type="Proteomes" id="UP000693738">
    <property type="component" value="Unassembled WGS sequence"/>
</dbReference>
<protein>
    <recommendedName>
        <fullName evidence="1">NmrA-like domain-containing protein</fullName>
    </recommendedName>
</protein>